<dbReference type="AlphaFoldDB" id="A0A1X7JH96"/>
<name>A0A1X7JH96_9FLAO</name>
<organism evidence="1 2">
    <name type="scientific">Arenibacter troitsensis</name>
    <dbReference type="NCBI Taxonomy" id="188872"/>
    <lineage>
        <taxon>Bacteria</taxon>
        <taxon>Pseudomonadati</taxon>
        <taxon>Bacteroidota</taxon>
        <taxon>Flavobacteriia</taxon>
        <taxon>Flavobacteriales</taxon>
        <taxon>Flavobacteriaceae</taxon>
        <taxon>Arenibacter</taxon>
    </lineage>
</organism>
<dbReference type="EMBL" id="FXAO01000003">
    <property type="protein sequence ID" value="SMG26658.1"/>
    <property type="molecule type" value="Genomic_DNA"/>
</dbReference>
<protein>
    <submittedName>
        <fullName evidence="1">Uncharacterized protein</fullName>
    </submittedName>
</protein>
<evidence type="ECO:0000313" key="1">
    <source>
        <dbReference type="EMBL" id="SMG26658.1"/>
    </source>
</evidence>
<proteinExistence type="predicted"/>
<gene>
    <name evidence="1" type="ORF">SAMN03080602_01784</name>
</gene>
<accession>A0A1X7JH96</accession>
<dbReference type="Proteomes" id="UP000193420">
    <property type="component" value="Unassembled WGS sequence"/>
</dbReference>
<reference evidence="2" key="1">
    <citation type="submission" date="2017-04" db="EMBL/GenBank/DDBJ databases">
        <authorList>
            <person name="Varghese N."/>
            <person name="Submissions S."/>
        </authorList>
    </citation>
    <scope>NUCLEOTIDE SEQUENCE [LARGE SCALE GENOMIC DNA]</scope>
    <source>
        <strain evidence="2">DSM 19835</strain>
    </source>
</reference>
<sequence length="50" mass="5931">MEKFNVTNKNKCKLMSTRRSKIDFLLNYSKSLYIIKCDNCKGELDEHCLN</sequence>
<keyword evidence="2" id="KW-1185">Reference proteome</keyword>
<evidence type="ECO:0000313" key="2">
    <source>
        <dbReference type="Proteomes" id="UP000193420"/>
    </source>
</evidence>